<name>A0ABV0PHJ7_9TELE</name>
<dbReference type="EMBL" id="JAHRIO010073247">
    <property type="protein sequence ID" value="MEQ2182842.1"/>
    <property type="molecule type" value="Genomic_DNA"/>
</dbReference>
<organism evidence="1 2">
    <name type="scientific">Goodea atripinnis</name>
    <dbReference type="NCBI Taxonomy" id="208336"/>
    <lineage>
        <taxon>Eukaryota</taxon>
        <taxon>Metazoa</taxon>
        <taxon>Chordata</taxon>
        <taxon>Craniata</taxon>
        <taxon>Vertebrata</taxon>
        <taxon>Euteleostomi</taxon>
        <taxon>Actinopterygii</taxon>
        <taxon>Neopterygii</taxon>
        <taxon>Teleostei</taxon>
        <taxon>Neoteleostei</taxon>
        <taxon>Acanthomorphata</taxon>
        <taxon>Ovalentaria</taxon>
        <taxon>Atherinomorphae</taxon>
        <taxon>Cyprinodontiformes</taxon>
        <taxon>Goodeidae</taxon>
        <taxon>Goodea</taxon>
    </lineage>
</organism>
<accession>A0ABV0PHJ7</accession>
<reference evidence="1 2" key="1">
    <citation type="submission" date="2021-06" db="EMBL/GenBank/DDBJ databases">
        <authorList>
            <person name="Palmer J.M."/>
        </authorList>
    </citation>
    <scope>NUCLEOTIDE SEQUENCE [LARGE SCALE GENOMIC DNA]</scope>
    <source>
        <strain evidence="1 2">GA_2019</strain>
        <tissue evidence="1">Muscle</tissue>
    </source>
</reference>
<dbReference type="Proteomes" id="UP001476798">
    <property type="component" value="Unassembled WGS sequence"/>
</dbReference>
<gene>
    <name evidence="1" type="ORF">GOODEAATRI_026465</name>
</gene>
<comment type="caution">
    <text evidence="1">The sequence shown here is derived from an EMBL/GenBank/DDBJ whole genome shotgun (WGS) entry which is preliminary data.</text>
</comment>
<evidence type="ECO:0000313" key="2">
    <source>
        <dbReference type="Proteomes" id="UP001476798"/>
    </source>
</evidence>
<feature type="non-terminal residue" evidence="1">
    <location>
        <position position="1"/>
    </location>
</feature>
<protein>
    <submittedName>
        <fullName evidence="1">Uncharacterized protein</fullName>
    </submittedName>
</protein>
<keyword evidence="2" id="KW-1185">Reference proteome</keyword>
<evidence type="ECO:0000313" key="1">
    <source>
        <dbReference type="EMBL" id="MEQ2182842.1"/>
    </source>
</evidence>
<proteinExistence type="predicted"/>
<sequence length="75" mass="7783">KLRVPCENVAIVGAAVAGLGTICAPSRTPSAFGLQLADEFIRPTAQPRSMAVFGPNWEAIGGALVANGHRPRSLE</sequence>